<keyword evidence="4 9" id="KW-0547">Nucleotide-binding</keyword>
<evidence type="ECO:0000256" key="6">
    <source>
        <dbReference type="ARBA" id="ARBA00022840"/>
    </source>
</evidence>
<dbReference type="InterPro" id="IPR011009">
    <property type="entry name" value="Kinase-like_dom_sf"/>
</dbReference>
<feature type="compositionally biased region" description="Low complexity" evidence="10">
    <location>
        <begin position="10"/>
        <end position="19"/>
    </location>
</feature>
<feature type="region of interest" description="Disordered" evidence="10">
    <location>
        <begin position="229"/>
        <end position="253"/>
    </location>
</feature>
<evidence type="ECO:0000313" key="13">
    <source>
        <dbReference type="Proteomes" id="UP001049176"/>
    </source>
</evidence>
<dbReference type="PANTHER" id="PTHR47634:SF9">
    <property type="entry name" value="PROTEIN KINASE DOMAIN-CONTAINING PROTEIN-RELATED"/>
    <property type="match status" value="1"/>
</dbReference>
<feature type="domain" description="Protein kinase" evidence="11">
    <location>
        <begin position="53"/>
        <end position="484"/>
    </location>
</feature>
<keyword evidence="3" id="KW-0808">Transferase</keyword>
<evidence type="ECO:0000256" key="4">
    <source>
        <dbReference type="ARBA" id="ARBA00022741"/>
    </source>
</evidence>
<keyword evidence="13" id="KW-1185">Reference proteome</keyword>
<comment type="caution">
    <text evidence="12">The sequence shown here is derived from an EMBL/GenBank/DDBJ whole genome shotgun (WGS) entry which is preliminary data.</text>
</comment>
<dbReference type="GO" id="GO:0005634">
    <property type="term" value="C:nucleus"/>
    <property type="evidence" value="ECO:0007669"/>
    <property type="project" value="TreeGrafter"/>
</dbReference>
<dbReference type="Proteomes" id="UP001049176">
    <property type="component" value="Chromosome 2"/>
</dbReference>
<feature type="binding site" evidence="9">
    <location>
        <position position="82"/>
    </location>
    <ligand>
        <name>ATP</name>
        <dbReference type="ChEBI" id="CHEBI:30616"/>
    </ligand>
</feature>
<dbReference type="GO" id="GO:0000245">
    <property type="term" value="P:spliceosomal complex assembly"/>
    <property type="evidence" value="ECO:0007669"/>
    <property type="project" value="TreeGrafter"/>
</dbReference>
<reference evidence="12" key="1">
    <citation type="journal article" date="2021" name="Genome Biol. Evol.">
        <title>The assembled and annotated genome of the fairy-ring fungus Marasmius oreades.</title>
        <authorList>
            <person name="Hiltunen M."/>
            <person name="Ament-Velasquez S.L."/>
            <person name="Johannesson H."/>
        </authorList>
    </citation>
    <scope>NUCLEOTIDE SEQUENCE</scope>
    <source>
        <strain evidence="12">03SP1</strain>
    </source>
</reference>
<accession>A0A9P7UWZ7</accession>
<evidence type="ECO:0000256" key="10">
    <source>
        <dbReference type="SAM" id="MobiDB-lite"/>
    </source>
</evidence>
<dbReference type="Gene3D" id="1.10.510.10">
    <property type="entry name" value="Transferase(Phosphotransferase) domain 1"/>
    <property type="match status" value="1"/>
</dbReference>
<dbReference type="InterPro" id="IPR017441">
    <property type="entry name" value="Protein_kinase_ATP_BS"/>
</dbReference>
<dbReference type="EC" id="2.7.11.1" evidence="1"/>
<dbReference type="EMBL" id="CM032182">
    <property type="protein sequence ID" value="KAG7096231.1"/>
    <property type="molecule type" value="Genomic_DNA"/>
</dbReference>
<feature type="compositionally biased region" description="Acidic residues" evidence="10">
    <location>
        <begin position="23"/>
        <end position="32"/>
    </location>
</feature>
<dbReference type="CDD" id="cd14136">
    <property type="entry name" value="STKc_SRPK"/>
    <property type="match status" value="1"/>
</dbReference>
<dbReference type="SUPFAM" id="SSF56112">
    <property type="entry name" value="Protein kinase-like (PK-like)"/>
    <property type="match status" value="1"/>
</dbReference>
<keyword evidence="6 9" id="KW-0067">ATP-binding</keyword>
<dbReference type="PANTHER" id="PTHR47634">
    <property type="entry name" value="PROTEIN KINASE DOMAIN-CONTAINING PROTEIN-RELATED"/>
    <property type="match status" value="1"/>
</dbReference>
<dbReference type="InterPro" id="IPR051334">
    <property type="entry name" value="SRPK"/>
</dbReference>
<evidence type="ECO:0000256" key="3">
    <source>
        <dbReference type="ARBA" id="ARBA00022679"/>
    </source>
</evidence>
<evidence type="ECO:0000256" key="8">
    <source>
        <dbReference type="ARBA" id="ARBA00048679"/>
    </source>
</evidence>
<dbReference type="FunFam" id="1.10.510.10:FF:000409">
    <property type="entry name" value="CMGC/SRPK protein kinase"/>
    <property type="match status" value="1"/>
</dbReference>
<evidence type="ECO:0000256" key="2">
    <source>
        <dbReference type="ARBA" id="ARBA00022527"/>
    </source>
</evidence>
<evidence type="ECO:0000313" key="12">
    <source>
        <dbReference type="EMBL" id="KAG7096231.1"/>
    </source>
</evidence>
<dbReference type="GO" id="GO:0005737">
    <property type="term" value="C:cytoplasm"/>
    <property type="evidence" value="ECO:0007669"/>
    <property type="project" value="TreeGrafter"/>
</dbReference>
<dbReference type="GeneID" id="66072757"/>
<proteinExistence type="predicted"/>
<dbReference type="GO" id="GO:0050684">
    <property type="term" value="P:regulation of mRNA processing"/>
    <property type="evidence" value="ECO:0007669"/>
    <property type="project" value="TreeGrafter"/>
</dbReference>
<evidence type="ECO:0000259" key="11">
    <source>
        <dbReference type="PROSITE" id="PS50011"/>
    </source>
</evidence>
<comment type="catalytic activity">
    <reaction evidence="8">
        <text>L-seryl-[protein] + ATP = O-phospho-L-seryl-[protein] + ADP + H(+)</text>
        <dbReference type="Rhea" id="RHEA:17989"/>
        <dbReference type="Rhea" id="RHEA-COMP:9863"/>
        <dbReference type="Rhea" id="RHEA-COMP:11604"/>
        <dbReference type="ChEBI" id="CHEBI:15378"/>
        <dbReference type="ChEBI" id="CHEBI:29999"/>
        <dbReference type="ChEBI" id="CHEBI:30616"/>
        <dbReference type="ChEBI" id="CHEBI:83421"/>
        <dbReference type="ChEBI" id="CHEBI:456216"/>
        <dbReference type="EC" id="2.7.11.1"/>
    </reaction>
</comment>
<dbReference type="PROSITE" id="PS50011">
    <property type="entry name" value="PROTEIN_KINASE_DOM"/>
    <property type="match status" value="1"/>
</dbReference>
<organism evidence="12 13">
    <name type="scientific">Marasmius oreades</name>
    <name type="common">fairy-ring Marasmius</name>
    <dbReference type="NCBI Taxonomy" id="181124"/>
    <lineage>
        <taxon>Eukaryota</taxon>
        <taxon>Fungi</taxon>
        <taxon>Dikarya</taxon>
        <taxon>Basidiomycota</taxon>
        <taxon>Agaricomycotina</taxon>
        <taxon>Agaricomycetes</taxon>
        <taxon>Agaricomycetidae</taxon>
        <taxon>Agaricales</taxon>
        <taxon>Marasmiineae</taxon>
        <taxon>Marasmiaceae</taxon>
        <taxon>Marasmius</taxon>
    </lineage>
</organism>
<dbReference type="GO" id="GO:0004674">
    <property type="term" value="F:protein serine/threonine kinase activity"/>
    <property type="evidence" value="ECO:0007669"/>
    <property type="project" value="UniProtKB-KW"/>
</dbReference>
<name>A0A9P7UWZ7_9AGAR</name>
<sequence length="624" mass="68526">MPLLDDEDASSSCSSSTSARSDEDSDSEEDLEDYVKGGYHPVEIGDVFRDGKYVVVRKLGWGHFSTVWLAKNTQLNRHVALKIVKSASRYTETAVDEIKLLERLNNPSIPHAEDPVLGPELPPLAHPGRSHVIGLLDHFLHKGPNGTHVCMVFEVLGESLLGLIKRHQTRGVPLPMVKEIAKQVLLGLDYMHRYCGIIHTDLKPENALVSIPDVESVILHELSLPSDSTRTRMVGVPSSSGRGGNQTPRSVSRPISLGVDKLAFAMSRIETDDPEPSTHGGSGTSPASKRERGPPKINRKQGKENEYPGNLTEFGGETETITVKIADLGNATWINHHFTDDIQTRQYRCPEVILGAKWGPSADVWSVACLVFELITGGDYLFDPVSGQSYSKDDDHLAQIIELLGPIPPSMVLTGKYSREYFNRRGELRHISTLRPWPLVSVLHEKYRFRKSAAERIAAFLLPMLIVHPEKRVSAGEMVMHRWLEGVVVQGEMDLMKMMDGMDREEEGEEEGVGIEDEVISPATFAGGTDGAYDDNPPQVGVGSFFGSMSRGLAADLTGPRVPEVIQNAQVSQSEERAFQGSVSGASIYFPSPTQISFSTRTADGADVQFQGRYRMSMSVSGDA</sequence>
<dbReference type="PROSITE" id="PS00107">
    <property type="entry name" value="PROTEIN_KINASE_ATP"/>
    <property type="match status" value="1"/>
</dbReference>
<dbReference type="SMART" id="SM00220">
    <property type="entry name" value="S_TKc"/>
    <property type="match status" value="1"/>
</dbReference>
<dbReference type="Pfam" id="PF00069">
    <property type="entry name" value="Pkinase"/>
    <property type="match status" value="2"/>
</dbReference>
<evidence type="ECO:0000256" key="9">
    <source>
        <dbReference type="PROSITE-ProRule" id="PRU10141"/>
    </source>
</evidence>
<feature type="region of interest" description="Disordered" evidence="10">
    <location>
        <begin position="1"/>
        <end position="33"/>
    </location>
</feature>
<dbReference type="GO" id="GO:0005524">
    <property type="term" value="F:ATP binding"/>
    <property type="evidence" value="ECO:0007669"/>
    <property type="project" value="UniProtKB-UniRule"/>
</dbReference>
<evidence type="ECO:0000256" key="5">
    <source>
        <dbReference type="ARBA" id="ARBA00022777"/>
    </source>
</evidence>
<keyword evidence="2" id="KW-0723">Serine/threonine-protein kinase</keyword>
<comment type="catalytic activity">
    <reaction evidence="7">
        <text>L-threonyl-[protein] + ATP = O-phospho-L-threonyl-[protein] + ADP + H(+)</text>
        <dbReference type="Rhea" id="RHEA:46608"/>
        <dbReference type="Rhea" id="RHEA-COMP:11060"/>
        <dbReference type="Rhea" id="RHEA-COMP:11605"/>
        <dbReference type="ChEBI" id="CHEBI:15378"/>
        <dbReference type="ChEBI" id="CHEBI:30013"/>
        <dbReference type="ChEBI" id="CHEBI:30616"/>
        <dbReference type="ChEBI" id="CHEBI:61977"/>
        <dbReference type="ChEBI" id="CHEBI:456216"/>
        <dbReference type="EC" id="2.7.11.1"/>
    </reaction>
</comment>
<feature type="compositionally biased region" description="Polar residues" evidence="10">
    <location>
        <begin position="237"/>
        <end position="250"/>
    </location>
</feature>
<protein>
    <recommendedName>
        <fullName evidence="1">non-specific serine/threonine protein kinase</fullName>
        <ecNumber evidence="1">2.7.11.1</ecNumber>
    </recommendedName>
</protein>
<keyword evidence="5" id="KW-0418">Kinase</keyword>
<dbReference type="RefSeq" id="XP_043012701.1">
    <property type="nucleotide sequence ID" value="XM_043148109.1"/>
</dbReference>
<evidence type="ECO:0000256" key="1">
    <source>
        <dbReference type="ARBA" id="ARBA00012513"/>
    </source>
</evidence>
<evidence type="ECO:0000256" key="7">
    <source>
        <dbReference type="ARBA" id="ARBA00047899"/>
    </source>
</evidence>
<dbReference type="Gene3D" id="3.30.200.20">
    <property type="entry name" value="Phosphorylase Kinase, domain 1"/>
    <property type="match status" value="1"/>
</dbReference>
<dbReference type="AlphaFoldDB" id="A0A9P7UWZ7"/>
<dbReference type="OrthoDB" id="2649at2759"/>
<dbReference type="InterPro" id="IPR000719">
    <property type="entry name" value="Prot_kinase_dom"/>
</dbReference>
<feature type="region of interest" description="Disordered" evidence="10">
    <location>
        <begin position="270"/>
        <end position="313"/>
    </location>
</feature>
<gene>
    <name evidence="12" type="ORF">E1B28_003681</name>
</gene>